<dbReference type="Gene3D" id="3.30.1370.30">
    <property type="match status" value="1"/>
</dbReference>
<dbReference type="PANTHER" id="PTHR11758">
    <property type="entry name" value="40S RIBOSOMAL PROTEIN S15A"/>
    <property type="match status" value="1"/>
</dbReference>
<accession>A0A2H0V9M6</accession>
<comment type="subunit">
    <text evidence="5">Part of the 30S ribosomal subunit. Contacts proteins S5 and S12.</text>
</comment>
<comment type="caution">
    <text evidence="7">The sequence shown here is derived from an EMBL/GenBank/DDBJ whole genome shotgun (WGS) entry which is preliminary data.</text>
</comment>
<dbReference type="PROSITE" id="PS00053">
    <property type="entry name" value="RIBOSOMAL_S8"/>
    <property type="match status" value="1"/>
</dbReference>
<comment type="function">
    <text evidence="5">One of the primary rRNA binding proteins, it binds directly to 16S rRNA central domain where it helps coordinate assembly of the platform of the 30S subunit.</text>
</comment>
<evidence type="ECO:0000256" key="5">
    <source>
        <dbReference type="HAMAP-Rule" id="MF_01302"/>
    </source>
</evidence>
<keyword evidence="3 5" id="KW-0687">Ribonucleoprotein</keyword>
<dbReference type="InterPro" id="IPR035987">
    <property type="entry name" value="Ribosomal_uS8_sf"/>
</dbReference>
<dbReference type="GO" id="GO:0019843">
    <property type="term" value="F:rRNA binding"/>
    <property type="evidence" value="ECO:0007669"/>
    <property type="project" value="UniProtKB-UniRule"/>
</dbReference>
<protein>
    <recommendedName>
        <fullName evidence="4 5">Small ribosomal subunit protein uS8</fullName>
    </recommendedName>
</protein>
<dbReference type="GO" id="GO:0005840">
    <property type="term" value="C:ribosome"/>
    <property type="evidence" value="ECO:0007669"/>
    <property type="project" value="UniProtKB-KW"/>
</dbReference>
<gene>
    <name evidence="5" type="primary">rpsH</name>
    <name evidence="7" type="ORF">COT95_00935</name>
</gene>
<dbReference type="AlphaFoldDB" id="A0A2H0V9M6"/>
<keyword evidence="5" id="KW-0699">rRNA-binding</keyword>
<keyword evidence="2 5" id="KW-0689">Ribosomal protein</keyword>
<dbReference type="HAMAP" id="MF_01302_B">
    <property type="entry name" value="Ribosomal_uS8_B"/>
    <property type="match status" value="1"/>
</dbReference>
<organism evidence="7 8">
    <name type="scientific">Candidatus Falkowbacteria bacterium CG10_big_fil_rev_8_21_14_0_10_37_6</name>
    <dbReference type="NCBI Taxonomy" id="1974563"/>
    <lineage>
        <taxon>Bacteria</taxon>
        <taxon>Candidatus Falkowiibacteriota</taxon>
    </lineage>
</organism>
<dbReference type="InterPro" id="IPR047863">
    <property type="entry name" value="Ribosomal_uS8_CS"/>
</dbReference>
<dbReference type="FunFam" id="3.30.1490.10:FF:000001">
    <property type="entry name" value="30S ribosomal protein S8"/>
    <property type="match status" value="1"/>
</dbReference>
<reference evidence="8" key="1">
    <citation type="submission" date="2017-09" db="EMBL/GenBank/DDBJ databases">
        <title>Depth-based differentiation of microbial function through sediment-hosted aquifers and enrichment of novel symbionts in the deep terrestrial subsurface.</title>
        <authorList>
            <person name="Probst A.J."/>
            <person name="Ladd B."/>
            <person name="Jarett J.K."/>
            <person name="Geller-Mcgrath D.E."/>
            <person name="Sieber C.M.K."/>
            <person name="Emerson J.B."/>
            <person name="Anantharaman K."/>
            <person name="Thomas B.C."/>
            <person name="Malmstrom R."/>
            <person name="Stieglmeier M."/>
            <person name="Klingl A."/>
            <person name="Woyke T."/>
            <person name="Ryan C.M."/>
            <person name="Banfield J.F."/>
        </authorList>
    </citation>
    <scope>NUCLEOTIDE SEQUENCE [LARGE SCALE GENOMIC DNA]</scope>
</reference>
<dbReference type="Proteomes" id="UP000228614">
    <property type="component" value="Unassembled WGS sequence"/>
</dbReference>
<comment type="similarity">
    <text evidence="1 5 6">Belongs to the universal ribosomal protein uS8 family.</text>
</comment>
<evidence type="ECO:0000256" key="3">
    <source>
        <dbReference type="ARBA" id="ARBA00023274"/>
    </source>
</evidence>
<keyword evidence="5" id="KW-0694">RNA-binding</keyword>
<dbReference type="EMBL" id="PFAN01000054">
    <property type="protein sequence ID" value="PIR95030.1"/>
    <property type="molecule type" value="Genomic_DNA"/>
</dbReference>
<evidence type="ECO:0000256" key="6">
    <source>
        <dbReference type="RuleBase" id="RU003660"/>
    </source>
</evidence>
<dbReference type="GO" id="GO:0005737">
    <property type="term" value="C:cytoplasm"/>
    <property type="evidence" value="ECO:0007669"/>
    <property type="project" value="UniProtKB-ARBA"/>
</dbReference>
<evidence type="ECO:0000256" key="1">
    <source>
        <dbReference type="ARBA" id="ARBA00006471"/>
    </source>
</evidence>
<dbReference type="SUPFAM" id="SSF56047">
    <property type="entry name" value="Ribosomal protein S8"/>
    <property type="match status" value="1"/>
</dbReference>
<name>A0A2H0V9M6_9BACT</name>
<dbReference type="Pfam" id="PF00410">
    <property type="entry name" value="Ribosomal_S8"/>
    <property type="match status" value="1"/>
</dbReference>
<dbReference type="Gene3D" id="3.30.1490.10">
    <property type="match status" value="1"/>
</dbReference>
<evidence type="ECO:0000256" key="2">
    <source>
        <dbReference type="ARBA" id="ARBA00022980"/>
    </source>
</evidence>
<dbReference type="GO" id="GO:0003735">
    <property type="term" value="F:structural constituent of ribosome"/>
    <property type="evidence" value="ECO:0007669"/>
    <property type="project" value="InterPro"/>
</dbReference>
<evidence type="ECO:0000313" key="7">
    <source>
        <dbReference type="EMBL" id="PIR95030.1"/>
    </source>
</evidence>
<dbReference type="InterPro" id="IPR000630">
    <property type="entry name" value="Ribosomal_uS8"/>
</dbReference>
<sequence length="134" mass="14873">MHSDPIADMLTRIRNAQAVNKTEVILPFSKFKHNLAGLLVSEGLLVGLEKINEGGKTNFNQLKLTLKYNRSGKPAISNIKKISKPGRRVYTNHQHLPYVLNGFGIAVVSTSKGLMTNKQARKEKIGGEIICEIY</sequence>
<dbReference type="GO" id="GO:1990904">
    <property type="term" value="C:ribonucleoprotein complex"/>
    <property type="evidence" value="ECO:0007669"/>
    <property type="project" value="UniProtKB-KW"/>
</dbReference>
<evidence type="ECO:0000313" key="8">
    <source>
        <dbReference type="Proteomes" id="UP000228614"/>
    </source>
</evidence>
<dbReference type="GO" id="GO:0006412">
    <property type="term" value="P:translation"/>
    <property type="evidence" value="ECO:0007669"/>
    <property type="project" value="UniProtKB-UniRule"/>
</dbReference>
<proteinExistence type="inferred from homology"/>
<evidence type="ECO:0000256" key="4">
    <source>
        <dbReference type="ARBA" id="ARBA00035258"/>
    </source>
</evidence>
<dbReference type="NCBIfam" id="NF001109">
    <property type="entry name" value="PRK00136.1"/>
    <property type="match status" value="1"/>
</dbReference>